<organism evidence="14 15">
    <name type="scientific">Elysia crispata</name>
    <name type="common">lettuce slug</name>
    <dbReference type="NCBI Taxonomy" id="231223"/>
    <lineage>
        <taxon>Eukaryota</taxon>
        <taxon>Metazoa</taxon>
        <taxon>Spiralia</taxon>
        <taxon>Lophotrochozoa</taxon>
        <taxon>Mollusca</taxon>
        <taxon>Gastropoda</taxon>
        <taxon>Heterobranchia</taxon>
        <taxon>Euthyneura</taxon>
        <taxon>Panpulmonata</taxon>
        <taxon>Sacoglossa</taxon>
        <taxon>Placobranchoidea</taxon>
        <taxon>Plakobranchidae</taxon>
        <taxon>Elysia</taxon>
    </lineage>
</organism>
<dbReference type="AlphaFoldDB" id="A0AAE0YL20"/>
<evidence type="ECO:0000256" key="3">
    <source>
        <dbReference type="ARBA" id="ARBA00013258"/>
    </source>
</evidence>
<keyword evidence="5" id="KW-0808">Transferase</keyword>
<comment type="pathway">
    <text evidence="2">Lipid metabolism; fatty acid biosynthesis.</text>
</comment>
<keyword evidence="8" id="KW-0443">Lipid metabolism</keyword>
<feature type="domain" description="Malonyl-CoA:ACP transacylase (MAT)" evidence="13">
    <location>
        <begin position="180"/>
        <end position="476"/>
    </location>
</feature>
<keyword evidence="7" id="KW-0809">Transit peptide</keyword>
<dbReference type="GO" id="GO:0005739">
    <property type="term" value="C:mitochondrion"/>
    <property type="evidence" value="ECO:0007669"/>
    <property type="project" value="UniProtKB-SubCell"/>
</dbReference>
<evidence type="ECO:0000259" key="13">
    <source>
        <dbReference type="SMART" id="SM00827"/>
    </source>
</evidence>
<dbReference type="FunFam" id="3.30.70.250:FF:000005">
    <property type="entry name" value="Malonyl-CoA-acyl carrier protein transacylase, mitochondrial"/>
    <property type="match status" value="1"/>
</dbReference>
<proteinExistence type="inferred from homology"/>
<dbReference type="GO" id="GO:0006633">
    <property type="term" value="P:fatty acid biosynthetic process"/>
    <property type="evidence" value="ECO:0007669"/>
    <property type="project" value="UniProtKB-KW"/>
</dbReference>
<dbReference type="GO" id="GO:0004314">
    <property type="term" value="F:[acyl-carrier-protein] S-malonyltransferase activity"/>
    <property type="evidence" value="ECO:0007669"/>
    <property type="project" value="UniProtKB-EC"/>
</dbReference>
<comment type="similarity">
    <text evidence="11">Belongs to the type II malonyltransferase family.</text>
</comment>
<protein>
    <recommendedName>
        <fullName evidence="3">[acyl-carrier-protein] S-malonyltransferase</fullName>
        <ecNumber evidence="3">2.3.1.39</ecNumber>
    </recommendedName>
    <alternativeName>
        <fullName evidence="12">[Acyl-carrier-protein] malonyltransferase</fullName>
    </alternativeName>
</protein>
<dbReference type="SUPFAM" id="SSF52151">
    <property type="entry name" value="FabD/lysophospholipase-like"/>
    <property type="match status" value="1"/>
</dbReference>
<keyword evidence="4" id="KW-0444">Lipid biosynthesis</keyword>
<dbReference type="SMART" id="SM00827">
    <property type="entry name" value="PKS_AT"/>
    <property type="match status" value="1"/>
</dbReference>
<dbReference type="InterPro" id="IPR052760">
    <property type="entry name" value="Mitochondrial_malonyltrans"/>
</dbReference>
<gene>
    <name evidence="14" type="ORF">RRG08_057226</name>
</gene>
<evidence type="ECO:0000256" key="4">
    <source>
        <dbReference type="ARBA" id="ARBA00022516"/>
    </source>
</evidence>
<dbReference type="SUPFAM" id="SSF55048">
    <property type="entry name" value="Probable ACP-binding domain of malonyl-CoA ACP transacylase"/>
    <property type="match status" value="1"/>
</dbReference>
<keyword evidence="15" id="KW-1185">Reference proteome</keyword>
<keyword evidence="6" id="KW-0276">Fatty acid metabolism</keyword>
<evidence type="ECO:0000256" key="7">
    <source>
        <dbReference type="ARBA" id="ARBA00022946"/>
    </source>
</evidence>
<evidence type="ECO:0000256" key="12">
    <source>
        <dbReference type="ARBA" id="ARBA00077751"/>
    </source>
</evidence>
<comment type="subcellular location">
    <subcellularLocation>
        <location evidence="1">Mitochondrion</location>
    </subcellularLocation>
</comment>
<evidence type="ECO:0000256" key="11">
    <source>
        <dbReference type="ARBA" id="ARBA00061523"/>
    </source>
</evidence>
<evidence type="ECO:0000256" key="6">
    <source>
        <dbReference type="ARBA" id="ARBA00022832"/>
    </source>
</evidence>
<dbReference type="EMBL" id="JAWDGP010005940">
    <property type="protein sequence ID" value="KAK3749417.1"/>
    <property type="molecule type" value="Genomic_DNA"/>
</dbReference>
<dbReference type="Proteomes" id="UP001283361">
    <property type="component" value="Unassembled WGS sequence"/>
</dbReference>
<dbReference type="InterPro" id="IPR016036">
    <property type="entry name" value="Malonyl_transacylase_ACP-bd"/>
</dbReference>
<dbReference type="EC" id="2.3.1.39" evidence="3"/>
<evidence type="ECO:0000256" key="8">
    <source>
        <dbReference type="ARBA" id="ARBA00023098"/>
    </source>
</evidence>
<evidence type="ECO:0000256" key="9">
    <source>
        <dbReference type="ARBA" id="ARBA00023128"/>
    </source>
</evidence>
<sequence length="489" mass="54942">MNRLNIIPGRLWSNCKSHKKCGSHILTFNTKLKQVISIEYFHSHSTQSSTCAQSFFSKRYSSSGSGNNRTEDTKLPRRLVKRLEKQGVSEQDFLLRLKARNDSPSHYTANQLGDKNAESQFIGNKDELEKLLKTMTTEPQFLSQTDSFPSDMRKFKEWQKHQESNLARPSVSPSMTSVVLFPGQGSQFVGMGKKLIHYPGVKELYEEASAIVGYDLLKLCLNGPKSELDKTVHCQPAVMITSLAAIEKFREEHPQAIENCVATAGFSVGEFAALVFSGVLSFPDAVKVVKIRAEAMQKASESTGSGMLTVFLAHDSRLKEALKMAKEYCVERRDISDPVCTVANFLFPECKVIAGHEEALEFISTNAKEFRLLRTKRLPVSGAFHTRLMQSAIQPLQRVMTNMQLASPKIPVYSNVTSAPYHAKANYPHLLGQQLVRPVRWEQILHTIYCRPQGVEFPGTYEMGPGRQMGTLLRQVNAQAYKQYHSIDV</sequence>
<name>A0AAE0YL20_9GAST</name>
<evidence type="ECO:0000313" key="15">
    <source>
        <dbReference type="Proteomes" id="UP001283361"/>
    </source>
</evidence>
<evidence type="ECO:0000256" key="1">
    <source>
        <dbReference type="ARBA" id="ARBA00004173"/>
    </source>
</evidence>
<dbReference type="Gene3D" id="3.40.366.10">
    <property type="entry name" value="Malonyl-Coenzyme A Acyl Carrier Protein, domain 2"/>
    <property type="match status" value="1"/>
</dbReference>
<dbReference type="InterPro" id="IPR016035">
    <property type="entry name" value="Acyl_Trfase/lysoPLipase"/>
</dbReference>
<dbReference type="PANTHER" id="PTHR47170:SF2">
    <property type="entry name" value="MALONYL-COA:ACP TRANSACYLASE (MAT) DOMAIN-CONTAINING PROTEIN"/>
    <property type="match status" value="1"/>
</dbReference>
<dbReference type="PANTHER" id="PTHR47170">
    <property type="entry name" value="MALONYL-COA ACP TRANSACYLASE, ACP-BINDING"/>
    <property type="match status" value="1"/>
</dbReference>
<accession>A0AAE0YL20</accession>
<evidence type="ECO:0000256" key="5">
    <source>
        <dbReference type="ARBA" id="ARBA00022679"/>
    </source>
</evidence>
<evidence type="ECO:0000313" key="14">
    <source>
        <dbReference type="EMBL" id="KAK3749417.1"/>
    </source>
</evidence>
<keyword evidence="10" id="KW-0275">Fatty acid biosynthesis</keyword>
<dbReference type="Gene3D" id="3.30.70.250">
    <property type="entry name" value="Malonyl-CoA ACP transacylase, ACP-binding"/>
    <property type="match status" value="1"/>
</dbReference>
<dbReference type="InterPro" id="IPR014043">
    <property type="entry name" value="Acyl_transferase_dom"/>
</dbReference>
<keyword evidence="9" id="KW-0496">Mitochondrion</keyword>
<reference evidence="14" key="1">
    <citation type="journal article" date="2023" name="G3 (Bethesda)">
        <title>A reference genome for the long-term kleptoplast-retaining sea slug Elysia crispata morphotype clarki.</title>
        <authorList>
            <person name="Eastman K.E."/>
            <person name="Pendleton A.L."/>
            <person name="Shaikh M.A."/>
            <person name="Suttiyut T."/>
            <person name="Ogas R."/>
            <person name="Tomko P."/>
            <person name="Gavelis G."/>
            <person name="Widhalm J.R."/>
            <person name="Wisecaver J.H."/>
        </authorList>
    </citation>
    <scope>NUCLEOTIDE SEQUENCE</scope>
    <source>
        <strain evidence="14">ECLA1</strain>
    </source>
</reference>
<evidence type="ECO:0000256" key="2">
    <source>
        <dbReference type="ARBA" id="ARBA00005194"/>
    </source>
</evidence>
<evidence type="ECO:0000256" key="10">
    <source>
        <dbReference type="ARBA" id="ARBA00023160"/>
    </source>
</evidence>
<comment type="caution">
    <text evidence="14">The sequence shown here is derived from an EMBL/GenBank/DDBJ whole genome shotgun (WGS) entry which is preliminary data.</text>
</comment>
<dbReference type="InterPro" id="IPR001227">
    <property type="entry name" value="Ac_transferase_dom_sf"/>
</dbReference>
<dbReference type="Pfam" id="PF00698">
    <property type="entry name" value="Acyl_transf_1"/>
    <property type="match status" value="1"/>
</dbReference>